<evidence type="ECO:0000313" key="2">
    <source>
        <dbReference type="Proteomes" id="UP000042527"/>
    </source>
</evidence>
<proteinExistence type="predicted"/>
<dbReference type="AlphaFoldDB" id="A0A0B7GTG1"/>
<organism evidence="1 2">
    <name type="scientific">Treponema phagedenis</name>
    <dbReference type="NCBI Taxonomy" id="162"/>
    <lineage>
        <taxon>Bacteria</taxon>
        <taxon>Pseudomonadati</taxon>
        <taxon>Spirochaetota</taxon>
        <taxon>Spirochaetia</taxon>
        <taxon>Spirochaetales</taxon>
        <taxon>Treponemataceae</taxon>
        <taxon>Treponema</taxon>
    </lineage>
</organism>
<evidence type="ECO:0000313" key="1">
    <source>
        <dbReference type="EMBL" id="CEM61783.1"/>
    </source>
</evidence>
<accession>A0A0B7GTG1</accession>
<keyword evidence="2" id="KW-1185">Reference proteome</keyword>
<name>A0A0B7GTG1_TREPH</name>
<protein>
    <submittedName>
        <fullName evidence="1">Uncharacterized protein</fullName>
    </submittedName>
</protein>
<gene>
    <name evidence="1" type="ORF">TPHV1_210016</name>
</gene>
<reference evidence="2" key="1">
    <citation type="submission" date="2015-01" db="EMBL/GenBank/DDBJ databases">
        <authorList>
            <person name="Manzoor Shahid"/>
            <person name="Zubair Saima"/>
        </authorList>
    </citation>
    <scope>NUCLEOTIDE SEQUENCE [LARGE SCALE GENOMIC DNA]</scope>
    <source>
        <strain evidence="2">V1</strain>
    </source>
</reference>
<dbReference type="EMBL" id="CDNC01000014">
    <property type="protein sequence ID" value="CEM61783.1"/>
    <property type="molecule type" value="Genomic_DNA"/>
</dbReference>
<dbReference type="Proteomes" id="UP000042527">
    <property type="component" value="Unassembled WGS sequence"/>
</dbReference>
<sequence length="41" mass="4894">MEEGRVKSKKLFIIFYGLKIDLKNKIRKSFNFTKSSKEDIL</sequence>